<accession>A0ABU3KB99</accession>
<evidence type="ECO:0000256" key="4">
    <source>
        <dbReference type="ARBA" id="ARBA00023136"/>
    </source>
</evidence>
<keyword evidence="4" id="KW-0472">Membrane</keyword>
<evidence type="ECO:0000256" key="6">
    <source>
        <dbReference type="ARBA" id="ARBA00023288"/>
    </source>
</evidence>
<evidence type="ECO:0000313" key="8">
    <source>
        <dbReference type="EMBL" id="MDT7043769.1"/>
    </source>
</evidence>
<dbReference type="RefSeq" id="WP_313834362.1">
    <property type="nucleotide sequence ID" value="NZ_JAQOUE010000002.1"/>
</dbReference>
<evidence type="ECO:0000256" key="2">
    <source>
        <dbReference type="ARBA" id="ARBA00022475"/>
    </source>
</evidence>
<evidence type="ECO:0000256" key="7">
    <source>
        <dbReference type="SAM" id="SignalP"/>
    </source>
</evidence>
<reference evidence="8 9" key="1">
    <citation type="journal article" date="2023" name="ISME J.">
        <title>Cultivation and genomic characterization of novel and ubiquitous marine nitrite-oxidizing bacteria from the Nitrospirales.</title>
        <authorList>
            <person name="Mueller A.J."/>
            <person name="Daebeler A."/>
            <person name="Herbold C.W."/>
            <person name="Kirkegaard R.H."/>
            <person name="Daims H."/>
        </authorList>
    </citation>
    <scope>NUCLEOTIDE SEQUENCE [LARGE SCALE GENOMIC DNA]</scope>
    <source>
        <strain evidence="8 9">EB</strain>
    </source>
</reference>
<evidence type="ECO:0000313" key="9">
    <source>
        <dbReference type="Proteomes" id="UP001250932"/>
    </source>
</evidence>
<name>A0ABU3KB99_9BACT</name>
<keyword evidence="6 8" id="KW-0449">Lipoprotein</keyword>
<keyword evidence="3 7" id="KW-0732">Signal</keyword>
<evidence type="ECO:0000256" key="1">
    <source>
        <dbReference type="ARBA" id="ARBA00010296"/>
    </source>
</evidence>
<sequence>MNQVRLIAALVTILIGSLTACNTLEGAGEDIQDAGEAIEDRAEKHD</sequence>
<evidence type="ECO:0000256" key="5">
    <source>
        <dbReference type="ARBA" id="ARBA00023139"/>
    </source>
</evidence>
<evidence type="ECO:0000256" key="3">
    <source>
        <dbReference type="ARBA" id="ARBA00022729"/>
    </source>
</evidence>
<organism evidence="8 9">
    <name type="scientific">Candidatus Nitronereus thalassa</name>
    <dbReference type="NCBI Taxonomy" id="3020898"/>
    <lineage>
        <taxon>Bacteria</taxon>
        <taxon>Pseudomonadati</taxon>
        <taxon>Nitrospirota</taxon>
        <taxon>Nitrospiria</taxon>
        <taxon>Nitrospirales</taxon>
        <taxon>Nitrospiraceae</taxon>
        <taxon>Candidatus Nitronereus</taxon>
    </lineage>
</organism>
<comment type="similarity">
    <text evidence="1">Belongs to the EcnA/EcnB lipoprotein family.</text>
</comment>
<proteinExistence type="inferred from homology"/>
<feature type="signal peptide" evidence="7">
    <location>
        <begin position="1"/>
        <end position="20"/>
    </location>
</feature>
<dbReference type="EMBL" id="JAQOUE010000002">
    <property type="protein sequence ID" value="MDT7043769.1"/>
    <property type="molecule type" value="Genomic_DNA"/>
</dbReference>
<comment type="caution">
    <text evidence="8">The sequence shown here is derived from an EMBL/GenBank/DDBJ whole genome shotgun (WGS) entry which is preliminary data.</text>
</comment>
<dbReference type="Proteomes" id="UP001250932">
    <property type="component" value="Unassembled WGS sequence"/>
</dbReference>
<keyword evidence="5" id="KW-0564">Palmitate</keyword>
<protein>
    <submittedName>
        <fullName evidence="8">Entericidin A/B family lipoprotein</fullName>
    </submittedName>
</protein>
<feature type="chain" id="PRO_5046707693" evidence="7">
    <location>
        <begin position="21"/>
        <end position="46"/>
    </location>
</feature>
<dbReference type="PROSITE" id="PS51257">
    <property type="entry name" value="PROKAR_LIPOPROTEIN"/>
    <property type="match status" value="1"/>
</dbReference>
<gene>
    <name evidence="8" type="ORF">PPG34_15550</name>
</gene>
<keyword evidence="9" id="KW-1185">Reference proteome</keyword>
<dbReference type="Pfam" id="PF08085">
    <property type="entry name" value="Entericidin"/>
    <property type="match status" value="1"/>
</dbReference>
<dbReference type="InterPro" id="IPR012556">
    <property type="entry name" value="Entericidin"/>
</dbReference>
<keyword evidence="2" id="KW-1003">Cell membrane</keyword>